<sequence length="350" mass="40128">MLYKYTMTVTSIKLCKCKHTESLNSMENCLIKKRIIQSGQKQKLNYPPDTKVKFHYVTRTVDEGQKIIDDSRKHKEPMEIIVGKKFKFEPWEECLKSMTCGEISSFTIDEKLTGTYPLVSRSLREIFLEKSHSHSPVSSQCCAMAAMNKNGLGYDDLNELVQNPQPLEFILEVLDIETPGSYEKDAWAMSSLEKTSQIPKLKEEGNSLYKRKEYELAADKYALAIGLIERLAMQERPGSDEQKALDEQKVPLLLNFSQCQLIKGNWYEVIQHTTDALAIQPDNVKALYRRAKANAEVWRIDDAKQDYKRVCAVDPSLTNKVKADLQQLDNAIRNKNLEDKKKLMGKLFSS</sequence>
<dbReference type="InterPro" id="IPR011990">
    <property type="entry name" value="TPR-like_helical_dom_sf"/>
</dbReference>
<dbReference type="Pfam" id="PF23322">
    <property type="entry name" value="PPIase_AIP"/>
    <property type="match status" value="1"/>
</dbReference>
<dbReference type="SMART" id="SM00028">
    <property type="entry name" value="TPR"/>
    <property type="match status" value="3"/>
</dbReference>
<comment type="subcellular location">
    <subcellularLocation>
        <location evidence="1">Cytoplasm</location>
    </subcellularLocation>
</comment>
<evidence type="ECO:0000256" key="1">
    <source>
        <dbReference type="ARBA" id="ARBA00004496"/>
    </source>
</evidence>
<proteinExistence type="predicted"/>
<dbReference type="InterPro" id="IPR019734">
    <property type="entry name" value="TPR_rpt"/>
</dbReference>
<dbReference type="InterPro" id="IPR039663">
    <property type="entry name" value="AIP/AIPL1/TTC9"/>
</dbReference>
<dbReference type="OrthoDB" id="5829758at2759"/>
<evidence type="ECO:0000256" key="4">
    <source>
        <dbReference type="ARBA" id="ARBA00022803"/>
    </source>
</evidence>
<dbReference type="Gene3D" id="1.25.40.10">
    <property type="entry name" value="Tetratricopeptide repeat domain"/>
    <property type="match status" value="1"/>
</dbReference>
<accession>A0A7J7KLA8</accession>
<dbReference type="AlphaFoldDB" id="A0A7J7KLA8"/>
<dbReference type="SUPFAM" id="SSF54534">
    <property type="entry name" value="FKBP-like"/>
    <property type="match status" value="1"/>
</dbReference>
<dbReference type="InterPro" id="IPR046357">
    <property type="entry name" value="PPIase_dom_sf"/>
</dbReference>
<evidence type="ECO:0000259" key="5">
    <source>
        <dbReference type="Pfam" id="PF23322"/>
    </source>
</evidence>
<dbReference type="GO" id="GO:0005737">
    <property type="term" value="C:cytoplasm"/>
    <property type="evidence" value="ECO:0007669"/>
    <property type="project" value="UniProtKB-SubCell"/>
</dbReference>
<comment type="caution">
    <text evidence="6">The sequence shown here is derived from an EMBL/GenBank/DDBJ whole genome shotgun (WGS) entry which is preliminary data.</text>
</comment>
<evidence type="ECO:0000313" key="7">
    <source>
        <dbReference type="Proteomes" id="UP000593567"/>
    </source>
</evidence>
<evidence type="ECO:0000256" key="3">
    <source>
        <dbReference type="ARBA" id="ARBA00022737"/>
    </source>
</evidence>
<dbReference type="PANTHER" id="PTHR11242:SF0">
    <property type="entry name" value="TPR_REGION DOMAIN-CONTAINING PROTEIN"/>
    <property type="match status" value="1"/>
</dbReference>
<dbReference type="FunFam" id="1.25.40.10:FF:000052">
    <property type="entry name" value="Aryl-hydrocarbon-interacting protein-like 1"/>
    <property type="match status" value="1"/>
</dbReference>
<gene>
    <name evidence="6" type="ORF">EB796_003444</name>
</gene>
<dbReference type="Proteomes" id="UP000593567">
    <property type="component" value="Unassembled WGS sequence"/>
</dbReference>
<evidence type="ECO:0000256" key="2">
    <source>
        <dbReference type="ARBA" id="ARBA00022490"/>
    </source>
</evidence>
<keyword evidence="2" id="KW-0963">Cytoplasm</keyword>
<keyword evidence="3" id="KW-0677">Repeat</keyword>
<dbReference type="PANTHER" id="PTHR11242">
    <property type="entry name" value="ARYL HYDROCARBON RECEPTOR INTERACTING PROTEIN RELATED"/>
    <property type="match status" value="1"/>
</dbReference>
<keyword evidence="4" id="KW-0802">TPR repeat</keyword>
<organism evidence="6 7">
    <name type="scientific">Bugula neritina</name>
    <name type="common">Brown bryozoan</name>
    <name type="synonym">Sertularia neritina</name>
    <dbReference type="NCBI Taxonomy" id="10212"/>
    <lineage>
        <taxon>Eukaryota</taxon>
        <taxon>Metazoa</taxon>
        <taxon>Spiralia</taxon>
        <taxon>Lophotrochozoa</taxon>
        <taxon>Bryozoa</taxon>
        <taxon>Gymnolaemata</taxon>
        <taxon>Cheilostomatida</taxon>
        <taxon>Flustrina</taxon>
        <taxon>Buguloidea</taxon>
        <taxon>Bugulidae</taxon>
        <taxon>Bugula</taxon>
    </lineage>
</organism>
<dbReference type="SUPFAM" id="SSF48452">
    <property type="entry name" value="TPR-like"/>
    <property type="match status" value="1"/>
</dbReference>
<dbReference type="Gene3D" id="3.10.50.40">
    <property type="match status" value="1"/>
</dbReference>
<name>A0A7J7KLA8_BUGNE</name>
<feature type="domain" description="AIP/AIPL N-terminal FKBP-type PPIase" evidence="5">
    <location>
        <begin position="43"/>
        <end position="173"/>
    </location>
</feature>
<dbReference type="GO" id="GO:0003755">
    <property type="term" value="F:peptidyl-prolyl cis-trans isomerase activity"/>
    <property type="evidence" value="ECO:0007669"/>
    <property type="project" value="InterPro"/>
</dbReference>
<keyword evidence="7" id="KW-1185">Reference proteome</keyword>
<reference evidence="6" key="1">
    <citation type="submission" date="2020-06" db="EMBL/GenBank/DDBJ databases">
        <title>Draft genome of Bugula neritina, a colonial animal packing powerful symbionts and potential medicines.</title>
        <authorList>
            <person name="Rayko M."/>
        </authorList>
    </citation>
    <scope>NUCLEOTIDE SEQUENCE [LARGE SCALE GENOMIC DNA]</scope>
    <source>
        <strain evidence="6">Kwan_BN1</strain>
    </source>
</reference>
<dbReference type="EMBL" id="VXIV02000443">
    <property type="protein sequence ID" value="KAF6038246.1"/>
    <property type="molecule type" value="Genomic_DNA"/>
</dbReference>
<dbReference type="InterPro" id="IPR056277">
    <property type="entry name" value="PPIase_AIP"/>
</dbReference>
<evidence type="ECO:0000313" key="6">
    <source>
        <dbReference type="EMBL" id="KAF6038246.1"/>
    </source>
</evidence>
<protein>
    <submittedName>
        <fullName evidence="6">AIPL1</fullName>
    </submittedName>
</protein>